<dbReference type="Pfam" id="PF04836">
    <property type="entry name" value="IFRD_C"/>
    <property type="match status" value="1"/>
</dbReference>
<evidence type="ECO:0000256" key="1">
    <source>
        <dbReference type="ARBA" id="ARBA00008828"/>
    </source>
</evidence>
<dbReference type="EMBL" id="KZ270031">
    <property type="protein sequence ID" value="OZC07474.1"/>
    <property type="molecule type" value="Genomic_DNA"/>
</dbReference>
<name>A0A238BR56_9BILA</name>
<evidence type="ECO:0008006" key="6">
    <source>
        <dbReference type="Google" id="ProtNLM"/>
    </source>
</evidence>
<reference evidence="4 5" key="1">
    <citation type="submission" date="2015-12" db="EMBL/GenBank/DDBJ databases">
        <title>Draft genome of the nematode, Onchocerca flexuosa.</title>
        <authorList>
            <person name="Mitreva M."/>
        </authorList>
    </citation>
    <scope>NUCLEOTIDE SEQUENCE [LARGE SCALE GENOMIC DNA]</scope>
    <source>
        <strain evidence="4">Red Deer</strain>
    </source>
</reference>
<dbReference type="InterPro" id="IPR016024">
    <property type="entry name" value="ARM-type_fold"/>
</dbReference>
<dbReference type="InterPro" id="IPR007701">
    <property type="entry name" value="Interferon-rel_develop_reg_N"/>
</dbReference>
<evidence type="ECO:0000313" key="4">
    <source>
        <dbReference type="EMBL" id="OZC07474.1"/>
    </source>
</evidence>
<dbReference type="OrthoDB" id="686784at2759"/>
<dbReference type="PANTHER" id="PTHR12354">
    <property type="entry name" value="INTERFERON-RELATED DEVELOPMENTAL REGULATOR"/>
    <property type="match status" value="1"/>
</dbReference>
<dbReference type="InterPro" id="IPR039777">
    <property type="entry name" value="IFRD"/>
</dbReference>
<evidence type="ECO:0000313" key="5">
    <source>
        <dbReference type="Proteomes" id="UP000242913"/>
    </source>
</evidence>
<dbReference type="Pfam" id="PF05004">
    <property type="entry name" value="IFRD"/>
    <property type="match status" value="1"/>
</dbReference>
<dbReference type="SUPFAM" id="SSF48371">
    <property type="entry name" value="ARM repeat"/>
    <property type="match status" value="1"/>
</dbReference>
<feature type="domain" description="Interferon-related developmental regulator N-terminal" evidence="3">
    <location>
        <begin position="64"/>
        <end position="340"/>
    </location>
</feature>
<dbReference type="AlphaFoldDB" id="A0A238BR56"/>
<organism evidence="4 5">
    <name type="scientific">Onchocerca flexuosa</name>
    <dbReference type="NCBI Taxonomy" id="387005"/>
    <lineage>
        <taxon>Eukaryota</taxon>
        <taxon>Metazoa</taxon>
        <taxon>Ecdysozoa</taxon>
        <taxon>Nematoda</taxon>
        <taxon>Chromadorea</taxon>
        <taxon>Rhabditida</taxon>
        <taxon>Spirurina</taxon>
        <taxon>Spiruromorpha</taxon>
        <taxon>Filarioidea</taxon>
        <taxon>Onchocercidae</taxon>
        <taxon>Onchocerca</taxon>
    </lineage>
</organism>
<sequence length="436" mass="49199">MGKRRNKNKTDREDFAVFSSISHRNGVSFFLIVKVDIDDSDDVSCVTHSTLDCDLRNTTVHNISDEEDLSDTVTPSDQLDSFLDKASNKNVSIRLAAMGNMKTLLTKRYIAVDLEKWTATLTDIIDKALRKTDEEVKIAASLSVLISIQFGEKIASEMEPVVSFLCQLSIDPSRNIQLRSHCARSVALCTILCLEQPALILASVAALRSIWFAEKSNAASVKLFCVALSGWSLLIHHGGQEALRVALSDEPKLSTFLDGTQMHLLRSSYSLKLEMRLSAGKALAVLHEAAVATFGDKYRFPNQQHLLDIFANLTTDSVKFRAKKDRKIQKFTFRQIYAFIKDQEVPVFDVRFGNETLSIKSCRKKLLYEYVCGVLHGGINSHLKMNPILREQFDLGPTTEIFPTKIEKPQRIAIQNAINKTRDLQRLKQRDKRIIY</sequence>
<keyword evidence="5" id="KW-1185">Reference proteome</keyword>
<dbReference type="InterPro" id="IPR006921">
    <property type="entry name" value="Interferon-rel_develop_reg_C"/>
</dbReference>
<dbReference type="Proteomes" id="UP000242913">
    <property type="component" value="Unassembled WGS sequence"/>
</dbReference>
<dbReference type="PANTHER" id="PTHR12354:SF1">
    <property type="entry name" value="INTERFERON-RELATED DEVELOPMENTAL REGULATOR 1"/>
    <property type="match status" value="1"/>
</dbReference>
<feature type="domain" description="Interferon-related developmental regulator C-terminal" evidence="2">
    <location>
        <begin position="386"/>
        <end position="433"/>
    </location>
</feature>
<evidence type="ECO:0000259" key="3">
    <source>
        <dbReference type="Pfam" id="PF05004"/>
    </source>
</evidence>
<protein>
    <recommendedName>
        <fullName evidence="6">Interferon-related developmental regulator N-terminal domain-containing protein</fullName>
    </recommendedName>
</protein>
<evidence type="ECO:0000259" key="2">
    <source>
        <dbReference type="Pfam" id="PF04836"/>
    </source>
</evidence>
<gene>
    <name evidence="4" type="ORF">X798_05530</name>
</gene>
<proteinExistence type="inferred from homology"/>
<comment type="similarity">
    <text evidence="1">Belongs to the IFRD family.</text>
</comment>
<accession>A0A238BR56</accession>